<feature type="domain" description="Photolyase/cryptochrome alpha/beta" evidence="2">
    <location>
        <begin position="5"/>
        <end position="130"/>
    </location>
</feature>
<feature type="region of interest" description="Disordered" evidence="1">
    <location>
        <begin position="242"/>
        <end position="307"/>
    </location>
</feature>
<dbReference type="Pfam" id="PF00875">
    <property type="entry name" value="DNA_photolyase"/>
    <property type="match status" value="1"/>
</dbReference>
<dbReference type="InterPro" id="IPR006050">
    <property type="entry name" value="DNA_photolyase_N"/>
</dbReference>
<keyword evidence="4" id="KW-1185">Reference proteome</keyword>
<accession>A0ABP9QFF9</accession>
<proteinExistence type="predicted"/>
<feature type="compositionally biased region" description="Low complexity" evidence="1">
    <location>
        <begin position="255"/>
        <end position="271"/>
    </location>
</feature>
<name>A0ABP9QFF9_9PSEU</name>
<evidence type="ECO:0000313" key="3">
    <source>
        <dbReference type="EMBL" id="GAA5161058.1"/>
    </source>
</evidence>
<comment type="caution">
    <text evidence="3">The sequence shown here is derived from an EMBL/GenBank/DDBJ whole genome shotgun (WGS) entry which is preliminary data.</text>
</comment>
<dbReference type="PANTHER" id="PTHR11455">
    <property type="entry name" value="CRYPTOCHROME"/>
    <property type="match status" value="1"/>
</dbReference>
<gene>
    <name evidence="3" type="ORF">GCM10023321_44740</name>
</gene>
<sequence>MTAEETTVLWFRRDLRLGDHPALLAAADAAPSAVALFVLDDRLWLPSGSPRRVFLIGCLRALREALGGRLLVRRGDPVEVVPDTARRFGARSVHVSSDHAPYGRARDERVAAALGDIRLVRTGSPYAVTPGRVRKADGEPYRVFTPFSRAWLAHGWRAPAESGPELLDWLAPPSDLATELPDPPEPGAQLPAPGEAAAEAAWAKFRDDALHDYPRDRDRPAVPGTSALSAYLHSAACTRAPRWPSWTPPRGPGCSGPSWPGGSSTPTCSGTARKPRGRTWTASSTPCPRTAARKRTAGSRPGATAARVTPSWTPACASYSPRAGCTTACA</sequence>
<evidence type="ECO:0000259" key="2">
    <source>
        <dbReference type="PROSITE" id="PS51645"/>
    </source>
</evidence>
<dbReference type="Gene3D" id="3.40.50.620">
    <property type="entry name" value="HUPs"/>
    <property type="match status" value="1"/>
</dbReference>
<dbReference type="InterPro" id="IPR036134">
    <property type="entry name" value="Crypto/Photolyase_FAD-like_sf"/>
</dbReference>
<evidence type="ECO:0000256" key="1">
    <source>
        <dbReference type="SAM" id="MobiDB-lite"/>
    </source>
</evidence>
<dbReference type="InterPro" id="IPR014729">
    <property type="entry name" value="Rossmann-like_a/b/a_fold"/>
</dbReference>
<dbReference type="PANTHER" id="PTHR11455:SF9">
    <property type="entry name" value="CRYPTOCHROME CIRCADIAN CLOCK 5 ISOFORM X1"/>
    <property type="match status" value="1"/>
</dbReference>
<dbReference type="Proteomes" id="UP001428817">
    <property type="component" value="Unassembled WGS sequence"/>
</dbReference>
<dbReference type="SUPFAM" id="SSF52425">
    <property type="entry name" value="Cryptochrome/photolyase, N-terminal domain"/>
    <property type="match status" value="1"/>
</dbReference>
<organism evidence="3 4">
    <name type="scientific">Pseudonocardia eucalypti</name>
    <dbReference type="NCBI Taxonomy" id="648755"/>
    <lineage>
        <taxon>Bacteria</taxon>
        <taxon>Bacillati</taxon>
        <taxon>Actinomycetota</taxon>
        <taxon>Actinomycetes</taxon>
        <taxon>Pseudonocardiales</taxon>
        <taxon>Pseudonocardiaceae</taxon>
        <taxon>Pseudonocardia</taxon>
    </lineage>
</organism>
<reference evidence="4" key="1">
    <citation type="journal article" date="2019" name="Int. J. Syst. Evol. Microbiol.">
        <title>The Global Catalogue of Microorganisms (GCM) 10K type strain sequencing project: providing services to taxonomists for standard genome sequencing and annotation.</title>
        <authorList>
            <consortium name="The Broad Institute Genomics Platform"/>
            <consortium name="The Broad Institute Genome Sequencing Center for Infectious Disease"/>
            <person name="Wu L."/>
            <person name="Ma J."/>
        </authorList>
    </citation>
    <scope>NUCLEOTIDE SEQUENCE [LARGE SCALE GENOMIC DNA]</scope>
    <source>
        <strain evidence="4">JCM 18303</strain>
    </source>
</reference>
<dbReference type="InterPro" id="IPR002081">
    <property type="entry name" value="Cryptochrome/DNA_photolyase_1"/>
</dbReference>
<dbReference type="InterPro" id="IPR036155">
    <property type="entry name" value="Crypto/Photolyase_N_sf"/>
</dbReference>
<dbReference type="EMBL" id="BAABJP010000021">
    <property type="protein sequence ID" value="GAA5161058.1"/>
    <property type="molecule type" value="Genomic_DNA"/>
</dbReference>
<evidence type="ECO:0000313" key="4">
    <source>
        <dbReference type="Proteomes" id="UP001428817"/>
    </source>
</evidence>
<dbReference type="PROSITE" id="PS51645">
    <property type="entry name" value="PHR_CRY_ALPHA_BETA"/>
    <property type="match status" value="1"/>
</dbReference>
<dbReference type="Gene3D" id="1.25.40.80">
    <property type="match status" value="1"/>
</dbReference>
<dbReference type="SUPFAM" id="SSF48173">
    <property type="entry name" value="Cryptochrome/photolyase FAD-binding domain"/>
    <property type="match status" value="1"/>
</dbReference>
<protein>
    <recommendedName>
        <fullName evidence="2">Photolyase/cryptochrome alpha/beta domain-containing protein</fullName>
    </recommendedName>
</protein>